<reference evidence="12" key="1">
    <citation type="submission" date="2017-07" db="EMBL/GenBank/DDBJ databases">
        <authorList>
            <person name="Varghese N."/>
            <person name="Submissions S."/>
        </authorList>
    </citation>
    <scope>NUCLEOTIDE SEQUENCE [LARGE SCALE GENOMIC DNA]</scope>
    <source>
        <strain evidence="12">NLAE-zl-C134</strain>
    </source>
</reference>
<keyword evidence="5 9" id="KW-0028">Amino-acid biosynthesis</keyword>
<dbReference type="EC" id="5.3.1.24" evidence="3 9"/>
<dbReference type="InterPro" id="IPR011060">
    <property type="entry name" value="RibuloseP-bd_barrel"/>
</dbReference>
<keyword evidence="8 9" id="KW-0413">Isomerase</keyword>
<dbReference type="CDD" id="cd00405">
    <property type="entry name" value="PRAI"/>
    <property type="match status" value="1"/>
</dbReference>
<dbReference type="EMBL" id="UHJJ01000001">
    <property type="protein sequence ID" value="SUQ12186.1"/>
    <property type="molecule type" value="Genomic_DNA"/>
</dbReference>
<evidence type="ECO:0000256" key="1">
    <source>
        <dbReference type="ARBA" id="ARBA00001164"/>
    </source>
</evidence>
<gene>
    <name evidence="9" type="primary">trpF</name>
    <name evidence="11" type="ORF">SAMN05216529_10175</name>
</gene>
<evidence type="ECO:0000256" key="8">
    <source>
        <dbReference type="ARBA" id="ARBA00023235"/>
    </source>
</evidence>
<dbReference type="GO" id="GO:0000162">
    <property type="term" value="P:L-tryptophan biosynthetic process"/>
    <property type="evidence" value="ECO:0007669"/>
    <property type="project" value="UniProtKB-UniRule"/>
</dbReference>
<proteinExistence type="inferred from homology"/>
<dbReference type="Gene3D" id="3.20.20.70">
    <property type="entry name" value="Aldolase class I"/>
    <property type="match status" value="1"/>
</dbReference>
<evidence type="ECO:0000256" key="9">
    <source>
        <dbReference type="HAMAP-Rule" id="MF_00135"/>
    </source>
</evidence>
<dbReference type="OrthoDB" id="9786954at2"/>
<dbReference type="PANTHER" id="PTHR42894">
    <property type="entry name" value="N-(5'-PHOSPHORIBOSYL)ANTHRANILATE ISOMERASE"/>
    <property type="match status" value="1"/>
</dbReference>
<comment type="pathway">
    <text evidence="2 9">Amino-acid biosynthesis; L-tryptophan biosynthesis; L-tryptophan from chorismate: step 3/5.</text>
</comment>
<dbReference type="GO" id="GO:0004640">
    <property type="term" value="F:phosphoribosylanthranilate isomerase activity"/>
    <property type="evidence" value="ECO:0007669"/>
    <property type="project" value="UniProtKB-UniRule"/>
</dbReference>
<dbReference type="AlphaFoldDB" id="A0A316A3S0"/>
<dbReference type="PANTHER" id="PTHR42894:SF1">
    <property type="entry name" value="N-(5'-PHOSPHORIBOSYL)ANTHRANILATE ISOMERASE"/>
    <property type="match status" value="1"/>
</dbReference>
<comment type="catalytic activity">
    <reaction evidence="1 9">
        <text>N-(5-phospho-beta-D-ribosyl)anthranilate = 1-(2-carboxyphenylamino)-1-deoxy-D-ribulose 5-phosphate</text>
        <dbReference type="Rhea" id="RHEA:21540"/>
        <dbReference type="ChEBI" id="CHEBI:18277"/>
        <dbReference type="ChEBI" id="CHEBI:58613"/>
        <dbReference type="EC" id="5.3.1.24"/>
    </reaction>
</comment>
<evidence type="ECO:0000256" key="3">
    <source>
        <dbReference type="ARBA" id="ARBA00012572"/>
    </source>
</evidence>
<dbReference type="InterPro" id="IPR001240">
    <property type="entry name" value="PRAI_dom"/>
</dbReference>
<organism evidence="11 12">
    <name type="scientific">Faecalicatena contorta</name>
    <dbReference type="NCBI Taxonomy" id="39482"/>
    <lineage>
        <taxon>Bacteria</taxon>
        <taxon>Bacillati</taxon>
        <taxon>Bacillota</taxon>
        <taxon>Clostridia</taxon>
        <taxon>Lachnospirales</taxon>
        <taxon>Lachnospiraceae</taxon>
        <taxon>Faecalicatena</taxon>
    </lineage>
</organism>
<evidence type="ECO:0000313" key="11">
    <source>
        <dbReference type="EMBL" id="SUQ12186.1"/>
    </source>
</evidence>
<keyword evidence="6 9" id="KW-0822">Tryptophan biosynthesis</keyword>
<evidence type="ECO:0000256" key="2">
    <source>
        <dbReference type="ARBA" id="ARBA00004664"/>
    </source>
</evidence>
<comment type="similarity">
    <text evidence="9">Belongs to the TrpF family.</text>
</comment>
<protein>
    <recommendedName>
        <fullName evidence="4 9">N-(5'-phosphoribosyl)anthranilate isomerase</fullName>
        <shortName evidence="9">PRAI</shortName>
        <ecNumber evidence="3 9">5.3.1.24</ecNumber>
    </recommendedName>
</protein>
<name>A0A316A3S0_9FIRM</name>
<dbReference type="Proteomes" id="UP000254051">
    <property type="component" value="Unassembled WGS sequence"/>
</dbReference>
<evidence type="ECO:0000256" key="7">
    <source>
        <dbReference type="ARBA" id="ARBA00023141"/>
    </source>
</evidence>
<dbReference type="HAMAP" id="MF_00135">
    <property type="entry name" value="PRAI"/>
    <property type="match status" value="1"/>
</dbReference>
<dbReference type="InterPro" id="IPR044643">
    <property type="entry name" value="TrpF_fam"/>
</dbReference>
<dbReference type="InterPro" id="IPR013785">
    <property type="entry name" value="Aldolase_TIM"/>
</dbReference>
<dbReference type="SUPFAM" id="SSF51366">
    <property type="entry name" value="Ribulose-phoshate binding barrel"/>
    <property type="match status" value="1"/>
</dbReference>
<evidence type="ECO:0000256" key="4">
    <source>
        <dbReference type="ARBA" id="ARBA00022272"/>
    </source>
</evidence>
<evidence type="ECO:0000259" key="10">
    <source>
        <dbReference type="Pfam" id="PF00697"/>
    </source>
</evidence>
<feature type="domain" description="N-(5'phosphoribosyl) anthranilate isomerase (PRAI)" evidence="10">
    <location>
        <begin position="3"/>
        <end position="196"/>
    </location>
</feature>
<evidence type="ECO:0000256" key="5">
    <source>
        <dbReference type="ARBA" id="ARBA00022605"/>
    </source>
</evidence>
<sequence>MKIKICGLSRVEDVEAVNEARPDLIGFVFARGSRRYVTPSQAALLKSGLSKEILAVGVFVDEELDIVLDLAEKQTIDIIQLHGSEDVKYLERLKRCCDAPVVKAVSMTSDGFSEELRRWEESSIDYLLLDSGTGGTGQQFDYRLIGRVTKPFFLAGGLNPENVAQAAMQVLPYGVDMSSGVETEGKKDREKIKEAVRRIRDVERKIR</sequence>
<keyword evidence="12" id="KW-1185">Reference proteome</keyword>
<dbReference type="UniPathway" id="UPA00035">
    <property type="reaction ID" value="UER00042"/>
</dbReference>
<dbReference type="Pfam" id="PF00697">
    <property type="entry name" value="PRAI"/>
    <property type="match status" value="1"/>
</dbReference>
<keyword evidence="7 9" id="KW-0057">Aromatic amino acid biosynthesis</keyword>
<evidence type="ECO:0000256" key="6">
    <source>
        <dbReference type="ARBA" id="ARBA00022822"/>
    </source>
</evidence>
<accession>A0A316A3S0</accession>
<evidence type="ECO:0000313" key="12">
    <source>
        <dbReference type="Proteomes" id="UP000254051"/>
    </source>
</evidence>
<dbReference type="RefSeq" id="WP_109708252.1">
    <property type="nucleotide sequence ID" value="NZ_QGDS01000001.1"/>
</dbReference>